<protein>
    <submittedName>
        <fullName evidence="1">Uncharacterized protein</fullName>
    </submittedName>
</protein>
<organism evidence="1">
    <name type="scientific">Anguilla anguilla</name>
    <name type="common">European freshwater eel</name>
    <name type="synonym">Muraena anguilla</name>
    <dbReference type="NCBI Taxonomy" id="7936"/>
    <lineage>
        <taxon>Eukaryota</taxon>
        <taxon>Metazoa</taxon>
        <taxon>Chordata</taxon>
        <taxon>Craniata</taxon>
        <taxon>Vertebrata</taxon>
        <taxon>Euteleostomi</taxon>
        <taxon>Actinopterygii</taxon>
        <taxon>Neopterygii</taxon>
        <taxon>Teleostei</taxon>
        <taxon>Anguilliformes</taxon>
        <taxon>Anguillidae</taxon>
        <taxon>Anguilla</taxon>
    </lineage>
</organism>
<accession>A0A0E9SVA9</accession>
<evidence type="ECO:0000313" key="1">
    <source>
        <dbReference type="EMBL" id="JAH45274.1"/>
    </source>
</evidence>
<reference evidence="1" key="1">
    <citation type="submission" date="2014-11" db="EMBL/GenBank/DDBJ databases">
        <authorList>
            <person name="Amaro Gonzalez C."/>
        </authorList>
    </citation>
    <scope>NUCLEOTIDE SEQUENCE</scope>
</reference>
<reference evidence="1" key="2">
    <citation type="journal article" date="2015" name="Fish Shellfish Immunol.">
        <title>Early steps in the European eel (Anguilla anguilla)-Vibrio vulnificus interaction in the gills: Role of the RtxA13 toxin.</title>
        <authorList>
            <person name="Callol A."/>
            <person name="Pajuelo D."/>
            <person name="Ebbesson L."/>
            <person name="Teles M."/>
            <person name="MacKenzie S."/>
            <person name="Amaro C."/>
        </authorList>
    </citation>
    <scope>NUCLEOTIDE SEQUENCE</scope>
</reference>
<name>A0A0E9SVA9_ANGAN</name>
<proteinExistence type="predicted"/>
<sequence length="25" mass="2695">MSGLELKDCTFGVLHGHLVISTCAY</sequence>
<dbReference type="EMBL" id="GBXM01063303">
    <property type="protein sequence ID" value="JAH45274.1"/>
    <property type="molecule type" value="Transcribed_RNA"/>
</dbReference>
<dbReference type="AlphaFoldDB" id="A0A0E9SVA9"/>